<keyword evidence="2" id="KW-0812">Transmembrane</keyword>
<dbReference type="AlphaFoldDB" id="A0AAX1KNV1"/>
<reference evidence="3 4" key="1">
    <citation type="submission" date="2020-11" db="EMBL/GenBank/DDBJ databases">
        <title>Closed and high quality bacterial genomes of the OMM12 community.</title>
        <authorList>
            <person name="Marbouty M."/>
            <person name="Lamy-Besnier Q."/>
            <person name="Debarbieux L."/>
            <person name="Koszul R."/>
        </authorList>
    </citation>
    <scope>NUCLEOTIDE SEQUENCE [LARGE SCALE GENOMIC DNA]</scope>
    <source>
        <strain evidence="3 4">YL31</strain>
    </source>
</reference>
<proteinExistence type="predicted"/>
<evidence type="ECO:0000256" key="2">
    <source>
        <dbReference type="SAM" id="Phobius"/>
    </source>
</evidence>
<evidence type="ECO:0000313" key="3">
    <source>
        <dbReference type="EMBL" id="QQR07711.1"/>
    </source>
</evidence>
<keyword evidence="2" id="KW-0472">Membrane</keyword>
<evidence type="ECO:0000256" key="1">
    <source>
        <dbReference type="SAM" id="MobiDB-lite"/>
    </source>
</evidence>
<keyword evidence="2" id="KW-1133">Transmembrane helix</keyword>
<protein>
    <submittedName>
        <fullName evidence="3">DUF4179 domain-containing protein</fullName>
    </submittedName>
</protein>
<dbReference type="KEGG" id="fpla:A4U99_03420"/>
<evidence type="ECO:0000313" key="4">
    <source>
        <dbReference type="Proteomes" id="UP000595792"/>
    </source>
</evidence>
<dbReference type="EMBL" id="CP065315">
    <property type="protein sequence ID" value="QQR07711.1"/>
    <property type="molecule type" value="Genomic_DNA"/>
</dbReference>
<dbReference type="Proteomes" id="UP000595792">
    <property type="component" value="Chromosome"/>
</dbReference>
<gene>
    <name evidence="3" type="ORF">I5Q84_06155</name>
</gene>
<organism evidence="3 4">
    <name type="scientific">Flavonifractor plautii</name>
    <name type="common">Fusobacterium plautii</name>
    <dbReference type="NCBI Taxonomy" id="292800"/>
    <lineage>
        <taxon>Bacteria</taxon>
        <taxon>Bacillati</taxon>
        <taxon>Bacillota</taxon>
        <taxon>Clostridia</taxon>
        <taxon>Eubacteriales</taxon>
        <taxon>Oscillospiraceae</taxon>
        <taxon>Flavonifractor</taxon>
    </lineage>
</organism>
<sequence length="460" mass="50097">MTDLLDGWEDGSVELPPPAGMSPERIKERTMEKIRQTKRPRRRMGVRLLACAALAAVFTVSAMAAYHLWGPGELFDPFFTLESAPLNGGQKELLDQIGATDLPPVTSNGVTLTPLAAVADEHTLYLRLRLEAPEGTVLPDMGEQEDHIAHDVELVDADTGERLNWGMQKARFLPDDTPGDNSLELVFMLLGGPNGANWVDGTSKTLTITGLILCPREPEDAGKTYLEGEWSFSLDSFYQGKEVEINTIGAVRWDEETERMVTLEGLTLSPLAASYTISYPVEESWEFVDLQLELVYKDGSSVTIDGGSGKGSTGPDGQGGTDYFTGVRNFDAPLDLHELDHLQYGGCRLEIPGEPRAVVEADTAGAVWYDETHQNTLVLEKLSFSSLSLTYHIHYDTPESATLADTGIRLVLADGTEIPVDGGSGTAGGTFMEGTTYFDAPVPLEQVDHVLFGDIRVELE</sequence>
<feature type="transmembrane region" description="Helical" evidence="2">
    <location>
        <begin position="48"/>
        <end position="69"/>
    </location>
</feature>
<feature type="compositionally biased region" description="Acidic residues" evidence="1">
    <location>
        <begin position="1"/>
        <end position="12"/>
    </location>
</feature>
<name>A0AAX1KNV1_FLAPL</name>
<feature type="region of interest" description="Disordered" evidence="1">
    <location>
        <begin position="1"/>
        <end position="23"/>
    </location>
</feature>
<accession>A0AAX1KNV1</accession>